<proteinExistence type="predicted"/>
<reference evidence="2 3" key="1">
    <citation type="submission" date="2015-10" db="EMBL/GenBank/DDBJ databases">
        <title>Candidatus Desulfofervidus auxilii, a hydrogenotrophic sulfate-reducing bacterium involved in the thermophilic anaerobic oxidation of methane.</title>
        <authorList>
            <person name="Krukenberg V."/>
            <person name="Richter M."/>
            <person name="Wegener G."/>
        </authorList>
    </citation>
    <scope>NUCLEOTIDE SEQUENCE [LARGE SCALE GENOMIC DNA]</scope>
    <source>
        <strain evidence="2 3">HS1</strain>
    </source>
</reference>
<dbReference type="Proteomes" id="UP000070560">
    <property type="component" value="Chromosome"/>
</dbReference>
<evidence type="ECO:0000313" key="3">
    <source>
        <dbReference type="Proteomes" id="UP000070560"/>
    </source>
</evidence>
<evidence type="ECO:0000313" key="2">
    <source>
        <dbReference type="EMBL" id="AMM40681.1"/>
    </source>
</evidence>
<dbReference type="EMBL" id="CP013015">
    <property type="protein sequence ID" value="AMM40681.1"/>
    <property type="molecule type" value="Genomic_DNA"/>
</dbReference>
<sequence length="111" mass="12896">MRDSILASNELSPIMAAVYFLIGRLLTQGHALLKLMQEGFWTEATIIIRSMYETQWLLEYFNMAEHESEIDLRKWLNGKIIKPSKVRKKVSFDDNGPSYRIKEKMGAKSNN</sequence>
<evidence type="ECO:0000256" key="1">
    <source>
        <dbReference type="SAM" id="Phobius"/>
    </source>
</evidence>
<organism evidence="2 3">
    <name type="scientific">Desulfofervidus auxilii</name>
    <dbReference type="NCBI Taxonomy" id="1621989"/>
    <lineage>
        <taxon>Bacteria</taxon>
        <taxon>Pseudomonadati</taxon>
        <taxon>Thermodesulfobacteriota</taxon>
        <taxon>Candidatus Desulfofervidia</taxon>
        <taxon>Candidatus Desulfofervidales</taxon>
        <taxon>Candidatus Desulfofervidaceae</taxon>
        <taxon>Candidatus Desulfofervidus</taxon>
    </lineage>
</organism>
<keyword evidence="1" id="KW-1133">Transmembrane helix</keyword>
<accession>A0A7U4THX6</accession>
<protein>
    <submittedName>
        <fullName evidence="2">Uncharacterized protein</fullName>
    </submittedName>
</protein>
<gene>
    <name evidence="2" type="ORF">HS1_000877</name>
</gene>
<keyword evidence="1" id="KW-0472">Membrane</keyword>
<dbReference type="AlphaFoldDB" id="A0A7U4THX6"/>
<keyword evidence="1" id="KW-0812">Transmembrane</keyword>
<feature type="transmembrane region" description="Helical" evidence="1">
    <location>
        <begin position="6"/>
        <end position="26"/>
    </location>
</feature>
<name>A0A7U4THX6_DESA2</name>
<keyword evidence="3" id="KW-1185">Reference proteome</keyword>
<dbReference type="KEGG" id="daw:HS1_000877"/>